<gene>
    <name evidence="2" type="ORF">JFT45_24805</name>
</gene>
<feature type="transmembrane region" description="Helical" evidence="1">
    <location>
        <begin position="69"/>
        <end position="87"/>
    </location>
</feature>
<accession>A0A8I1KCM2</accession>
<keyword evidence="1" id="KW-0472">Membrane</keyword>
<feature type="transmembrane region" description="Helical" evidence="1">
    <location>
        <begin position="7"/>
        <end position="28"/>
    </location>
</feature>
<comment type="caution">
    <text evidence="2">The sequence shown here is derived from an EMBL/GenBank/DDBJ whole genome shotgun (WGS) entry which is preliminary data.</text>
</comment>
<keyword evidence="1" id="KW-0812">Transmembrane</keyword>
<name>A0A8I1KCM2_9PSED</name>
<dbReference type="EMBL" id="JAEKCZ010000034">
    <property type="protein sequence ID" value="MBJ2259727.1"/>
    <property type="molecule type" value="Genomic_DNA"/>
</dbReference>
<dbReference type="AlphaFoldDB" id="A0A8I1KCM2"/>
<dbReference type="RefSeq" id="WP_108184762.1">
    <property type="nucleotide sequence ID" value="NZ_JAEKCZ010000034.1"/>
</dbReference>
<feature type="transmembrane region" description="Helical" evidence="1">
    <location>
        <begin position="107"/>
        <end position="129"/>
    </location>
</feature>
<organism evidence="2 3">
    <name type="scientific">Pseudomonas psychrophila</name>
    <dbReference type="NCBI Taxonomy" id="122355"/>
    <lineage>
        <taxon>Bacteria</taxon>
        <taxon>Pseudomonadati</taxon>
        <taxon>Pseudomonadota</taxon>
        <taxon>Gammaproteobacteria</taxon>
        <taxon>Pseudomonadales</taxon>
        <taxon>Pseudomonadaceae</taxon>
        <taxon>Pseudomonas</taxon>
    </lineage>
</organism>
<evidence type="ECO:0000256" key="1">
    <source>
        <dbReference type="SAM" id="Phobius"/>
    </source>
</evidence>
<proteinExistence type="predicted"/>
<reference evidence="2" key="1">
    <citation type="submission" date="2020-12" db="EMBL/GenBank/DDBJ databases">
        <title>Antibiotic resistance and phylogeny of Pseudomonas spp. isolated over three decades from chicken meat in the Norwegian food chain.</title>
        <authorList>
            <person name="Moen B."/>
        </authorList>
    </citation>
    <scope>NUCLEOTIDE SEQUENCE</scope>
    <source>
        <strain evidence="2">MF6762</strain>
    </source>
</reference>
<dbReference type="Proteomes" id="UP000658390">
    <property type="component" value="Unassembled WGS sequence"/>
</dbReference>
<evidence type="ECO:0000313" key="2">
    <source>
        <dbReference type="EMBL" id="MBJ2259727.1"/>
    </source>
</evidence>
<sequence length="161" mass="17527">MKTIIGLLWGMFAGAFCAFGIIALITVLDMGAAQLGFTKYTLWYYILSLSLSASLLIGSKAARRQMKFMMFFAIAVLLVFSIGFLSFSEPSTSSDQFAQLQASLMSLAMLLAKAFMYVAPGALTAYYAYLVYDDLDHQRVGSRSGVRSECASPSASLEKAE</sequence>
<keyword evidence="1" id="KW-1133">Transmembrane helix</keyword>
<protein>
    <submittedName>
        <fullName evidence="2">Uncharacterized protein</fullName>
    </submittedName>
</protein>
<feature type="transmembrane region" description="Helical" evidence="1">
    <location>
        <begin position="40"/>
        <end position="57"/>
    </location>
</feature>
<evidence type="ECO:0000313" key="3">
    <source>
        <dbReference type="Proteomes" id="UP000658390"/>
    </source>
</evidence>